<dbReference type="KEGG" id="ccoe:CETAM_13415"/>
<evidence type="ECO:0000313" key="3">
    <source>
        <dbReference type="Proteomes" id="UP000425178"/>
    </source>
</evidence>
<feature type="domain" description="NYN" evidence="1">
    <location>
        <begin position="95"/>
        <end position="147"/>
    </location>
</feature>
<dbReference type="Proteomes" id="UP000425178">
    <property type="component" value="Plasmid pCETAM"/>
</dbReference>
<reference evidence="2 3" key="1">
    <citation type="journal article" date="2021" name="Int. J. Syst. Evol. Microbiol.">
        <title>Classification of three corynebacterial strains isolated from a small paddock in North Rhine-Westphalia: proposal of &lt;i&gt;Corynebacterium kalinowskii&lt;/i&gt; sp. nov., &lt;i&gt;Corynebacterium comes&lt;/i&gt; sp. nov. and &lt;i&gt;Corynebacterium occultum&lt;/i&gt; sp. nov.</title>
        <authorList>
            <person name="Schaffert L."/>
            <person name="Ruwe M."/>
            <person name="Milse J."/>
            <person name="Hanuschka K."/>
            <person name="Ortseifen V."/>
            <person name="Droste J."/>
            <person name="Brandt D."/>
            <person name="Schl L."/>
            <person name="Kutter Y."/>
            <person name="Vinke S."/>
            <person name="Vieh P."/>
            <person name="Jacob L."/>
            <person name="L N.C."/>
            <person name="Schulte-Berndt E."/>
            <person name="Hain C."/>
            <person name="Linder M."/>
            <person name="Schmidt P."/>
            <person name="Wollenschl L."/>
            <person name="Luttermann T."/>
            <person name="Thieme E."/>
            <person name="Hassa J."/>
            <person name="Haak M."/>
            <person name="Wittchen M."/>
            <person name="Mentz A."/>
            <person name="Persicke M."/>
            <person name="Busche T."/>
            <person name="R C."/>
        </authorList>
    </citation>
    <scope>NUCLEOTIDE SEQUENCE [LARGE SCALE GENOMIC DNA]</scope>
    <source>
        <strain evidence="2 3">2019</strain>
    </source>
</reference>
<dbReference type="Gene3D" id="3.40.50.1010">
    <property type="entry name" value="5'-nuclease"/>
    <property type="match status" value="1"/>
</dbReference>
<name>A0A6B8WH83_9CORY</name>
<organism evidence="2 3">
    <name type="scientific">Corynebacterium comes</name>
    <dbReference type="NCBI Taxonomy" id="2675218"/>
    <lineage>
        <taxon>Bacteria</taxon>
        <taxon>Bacillati</taxon>
        <taxon>Actinomycetota</taxon>
        <taxon>Actinomycetes</taxon>
        <taxon>Mycobacteriales</taxon>
        <taxon>Corynebacteriaceae</taxon>
        <taxon>Corynebacterium</taxon>
    </lineage>
</organism>
<keyword evidence="2" id="KW-0614">Plasmid</keyword>
<dbReference type="AlphaFoldDB" id="A0A6B8WH83"/>
<evidence type="ECO:0000313" key="2">
    <source>
        <dbReference type="EMBL" id="QGU05908.1"/>
    </source>
</evidence>
<dbReference type="GO" id="GO:0004540">
    <property type="term" value="F:RNA nuclease activity"/>
    <property type="evidence" value="ECO:0007669"/>
    <property type="project" value="InterPro"/>
</dbReference>
<dbReference type="Pfam" id="PF01936">
    <property type="entry name" value="NYN"/>
    <property type="match status" value="1"/>
</dbReference>
<geneLocation type="plasmid" evidence="2 3">
    <name>pCETAM</name>
</geneLocation>
<proteinExistence type="predicted"/>
<protein>
    <recommendedName>
        <fullName evidence="1">NYN domain-containing protein</fullName>
    </recommendedName>
</protein>
<keyword evidence="3" id="KW-1185">Reference proteome</keyword>
<sequence length="158" mass="17335">MNSFTPTHSNRVIVTDIENVNDGSLRTPDDTRYCVALVSEILGITPLDQVIVATGKTSSPHLPGEVPDNWRVKVRSGLDGADMALDAILRDELPHRCFNEVVLVSGDHFFVEALDALAAAGMKVTVVSRPEALSKRLRFIADNVIYLPEATWPQRRAA</sequence>
<dbReference type="RefSeq" id="WP_197085871.1">
    <property type="nucleotide sequence ID" value="NZ_CP046454.1"/>
</dbReference>
<dbReference type="EMBL" id="CP046454">
    <property type="protein sequence ID" value="QGU05908.1"/>
    <property type="molecule type" value="Genomic_DNA"/>
</dbReference>
<gene>
    <name evidence="2" type="ORF">CETAM_13415</name>
</gene>
<dbReference type="InterPro" id="IPR021139">
    <property type="entry name" value="NYN"/>
</dbReference>
<accession>A0A6B8WH83</accession>
<evidence type="ECO:0000259" key="1">
    <source>
        <dbReference type="Pfam" id="PF01936"/>
    </source>
</evidence>